<dbReference type="OrthoDB" id="8673316at2"/>
<evidence type="ECO:0000256" key="1">
    <source>
        <dbReference type="ARBA" id="ARBA00000085"/>
    </source>
</evidence>
<dbReference type="Gene3D" id="1.10.287.130">
    <property type="match status" value="1"/>
</dbReference>
<dbReference type="PROSITE" id="PS50109">
    <property type="entry name" value="HIS_KIN"/>
    <property type="match status" value="1"/>
</dbReference>
<dbReference type="InterPro" id="IPR003661">
    <property type="entry name" value="HisK_dim/P_dom"/>
</dbReference>
<evidence type="ECO:0000256" key="9">
    <source>
        <dbReference type="ARBA" id="ARBA00023012"/>
    </source>
</evidence>
<dbReference type="SUPFAM" id="SSF55874">
    <property type="entry name" value="ATPase domain of HSP90 chaperone/DNA topoisomerase II/histidine kinase"/>
    <property type="match status" value="1"/>
</dbReference>
<dbReference type="Proteomes" id="UP000238563">
    <property type="component" value="Unassembled WGS sequence"/>
</dbReference>
<dbReference type="PANTHER" id="PTHR45436:SF1">
    <property type="entry name" value="SENSOR PROTEIN QSEC"/>
    <property type="match status" value="1"/>
</dbReference>
<evidence type="ECO:0000259" key="12">
    <source>
        <dbReference type="PROSITE" id="PS50109"/>
    </source>
</evidence>
<dbReference type="AlphaFoldDB" id="A0A2S9JPC6"/>
<comment type="subcellular location">
    <subcellularLocation>
        <location evidence="2">Membrane</location>
    </subcellularLocation>
</comment>
<dbReference type="Pfam" id="PF00512">
    <property type="entry name" value="HisKA"/>
    <property type="match status" value="1"/>
</dbReference>
<dbReference type="SMART" id="SM00387">
    <property type="entry name" value="HATPase_c"/>
    <property type="match status" value="1"/>
</dbReference>
<dbReference type="PROSITE" id="PS50885">
    <property type="entry name" value="HAMP"/>
    <property type="match status" value="1"/>
</dbReference>
<dbReference type="SMART" id="SM00388">
    <property type="entry name" value="HisKA"/>
    <property type="match status" value="1"/>
</dbReference>
<feature type="transmembrane region" description="Helical" evidence="11">
    <location>
        <begin position="170"/>
        <end position="193"/>
    </location>
</feature>
<dbReference type="EC" id="2.7.13.3" evidence="3"/>
<evidence type="ECO:0000256" key="3">
    <source>
        <dbReference type="ARBA" id="ARBA00012438"/>
    </source>
</evidence>
<dbReference type="InterPro" id="IPR005467">
    <property type="entry name" value="His_kinase_dom"/>
</dbReference>
<feature type="transmembrane region" description="Helical" evidence="11">
    <location>
        <begin position="12"/>
        <end position="39"/>
    </location>
</feature>
<dbReference type="Pfam" id="PF02518">
    <property type="entry name" value="HATPase_c"/>
    <property type="match status" value="1"/>
</dbReference>
<dbReference type="GO" id="GO:0005886">
    <property type="term" value="C:plasma membrane"/>
    <property type="evidence" value="ECO:0007669"/>
    <property type="project" value="TreeGrafter"/>
</dbReference>
<dbReference type="InterPro" id="IPR036097">
    <property type="entry name" value="HisK_dim/P_sf"/>
</dbReference>
<keyword evidence="5" id="KW-0808">Transferase</keyword>
<evidence type="ECO:0000256" key="5">
    <source>
        <dbReference type="ARBA" id="ARBA00022679"/>
    </source>
</evidence>
<dbReference type="CDD" id="cd00075">
    <property type="entry name" value="HATPase"/>
    <property type="match status" value="1"/>
</dbReference>
<sequence length="456" mass="48479">MNLQANDIRYSLHIRIIVFIALILGVGAIVLALAAWQYAGIAARDAYDKLLIGGTIQVAENVYIQGGVVTLDPPAAAFATLSAYDLVFYRVTDPRGVVVAGYGDLAPKISTESIRKGVVLADDTYQGQPVRVAAIGKQIDTGSGNGWVEIVVAQTLRARESLAWDLAGKAVGMIAIMSLLALIAGAISVRIALKPLTRIEREIAARKPDDLRAIQVTPPYEIRALVSVLDDFMRRLADRIALMQRFIADAAHQMRTPLAELNAQVEILSNDAGPGLQEQIQKLGTKVNALGNLTGQLLDHAMVIHRAGTVGFTPIDLNALAKTTLAQAVPLSLEREVTIAFLPSPAEPHIQGDMISIREALTNLIQNALTHGASTRLSVELGRNENKAWISVLDDGPGISSAEQARLLEPFEVGSGSASGSGLGLAIAAEVAKAHGGELTFPVVENGFCVRLVLPL</sequence>
<dbReference type="PRINTS" id="PR00344">
    <property type="entry name" value="BCTRLSENSOR"/>
</dbReference>
<dbReference type="SUPFAM" id="SSF47384">
    <property type="entry name" value="Homodimeric domain of signal transducing histidine kinase"/>
    <property type="match status" value="1"/>
</dbReference>
<dbReference type="PANTHER" id="PTHR45436">
    <property type="entry name" value="SENSOR HISTIDINE KINASE YKOH"/>
    <property type="match status" value="1"/>
</dbReference>
<feature type="domain" description="Histidine kinase" evidence="12">
    <location>
        <begin position="249"/>
        <end position="456"/>
    </location>
</feature>
<dbReference type="InterPro" id="IPR003660">
    <property type="entry name" value="HAMP_dom"/>
</dbReference>
<accession>A0A2S9JPC6</accession>
<evidence type="ECO:0000256" key="6">
    <source>
        <dbReference type="ARBA" id="ARBA00022692"/>
    </source>
</evidence>
<dbReference type="InterPro" id="IPR004358">
    <property type="entry name" value="Sig_transdc_His_kin-like_C"/>
</dbReference>
<evidence type="ECO:0000256" key="7">
    <source>
        <dbReference type="ARBA" id="ARBA00022777"/>
    </source>
</evidence>
<dbReference type="InterPro" id="IPR013727">
    <property type="entry name" value="2CSK_N"/>
</dbReference>
<keyword evidence="6 11" id="KW-0812">Transmembrane</keyword>
<protein>
    <recommendedName>
        <fullName evidence="3">histidine kinase</fullName>
        <ecNumber evidence="3">2.7.13.3</ecNumber>
    </recommendedName>
</protein>
<reference evidence="14 15" key="1">
    <citation type="submission" date="2018-02" db="EMBL/GenBank/DDBJ databases">
        <title>The draft genome of Phyllobacterium myrsinacearum DSM5892.</title>
        <authorList>
            <person name="Li L."/>
            <person name="Liu L."/>
            <person name="Zhang X."/>
            <person name="Wang T."/>
        </authorList>
    </citation>
    <scope>NUCLEOTIDE SEQUENCE [LARGE SCALE GENOMIC DNA]</scope>
    <source>
        <strain evidence="14 15">DSM 5892</strain>
    </source>
</reference>
<evidence type="ECO:0000256" key="4">
    <source>
        <dbReference type="ARBA" id="ARBA00022553"/>
    </source>
</evidence>
<evidence type="ECO:0000256" key="8">
    <source>
        <dbReference type="ARBA" id="ARBA00022989"/>
    </source>
</evidence>
<comment type="caution">
    <text evidence="14">The sequence shown here is derived from an EMBL/GenBank/DDBJ whole genome shotgun (WGS) entry which is preliminary data.</text>
</comment>
<evidence type="ECO:0000313" key="15">
    <source>
        <dbReference type="Proteomes" id="UP000238563"/>
    </source>
</evidence>
<dbReference type="InterPro" id="IPR050428">
    <property type="entry name" value="TCS_sensor_his_kinase"/>
</dbReference>
<organism evidence="14 15">
    <name type="scientific">Phyllobacterium myrsinacearum</name>
    <dbReference type="NCBI Taxonomy" id="28101"/>
    <lineage>
        <taxon>Bacteria</taxon>
        <taxon>Pseudomonadati</taxon>
        <taxon>Pseudomonadota</taxon>
        <taxon>Alphaproteobacteria</taxon>
        <taxon>Hyphomicrobiales</taxon>
        <taxon>Phyllobacteriaceae</taxon>
        <taxon>Phyllobacterium</taxon>
    </lineage>
</organism>
<proteinExistence type="predicted"/>
<keyword evidence="7 14" id="KW-0418">Kinase</keyword>
<keyword evidence="10 11" id="KW-0472">Membrane</keyword>
<evidence type="ECO:0000313" key="14">
    <source>
        <dbReference type="EMBL" id="PRD55086.1"/>
    </source>
</evidence>
<dbReference type="CDD" id="cd00082">
    <property type="entry name" value="HisKA"/>
    <property type="match status" value="1"/>
</dbReference>
<keyword evidence="9" id="KW-0902">Two-component regulatory system</keyword>
<name>A0A2S9JPC6_9HYPH</name>
<dbReference type="Pfam" id="PF08521">
    <property type="entry name" value="2CSK_N"/>
    <property type="match status" value="1"/>
</dbReference>
<dbReference type="InterPro" id="IPR003594">
    <property type="entry name" value="HATPase_dom"/>
</dbReference>
<evidence type="ECO:0000259" key="13">
    <source>
        <dbReference type="PROSITE" id="PS50885"/>
    </source>
</evidence>
<gene>
    <name evidence="14" type="ORF">C5750_07820</name>
</gene>
<keyword evidence="4" id="KW-0597">Phosphoprotein</keyword>
<comment type="catalytic activity">
    <reaction evidence="1">
        <text>ATP + protein L-histidine = ADP + protein N-phospho-L-histidine.</text>
        <dbReference type="EC" id="2.7.13.3"/>
    </reaction>
</comment>
<keyword evidence="8 11" id="KW-1133">Transmembrane helix</keyword>
<evidence type="ECO:0000256" key="2">
    <source>
        <dbReference type="ARBA" id="ARBA00004370"/>
    </source>
</evidence>
<keyword evidence="15" id="KW-1185">Reference proteome</keyword>
<dbReference type="Gene3D" id="3.30.565.10">
    <property type="entry name" value="Histidine kinase-like ATPase, C-terminal domain"/>
    <property type="match status" value="1"/>
</dbReference>
<evidence type="ECO:0000256" key="11">
    <source>
        <dbReference type="SAM" id="Phobius"/>
    </source>
</evidence>
<dbReference type="EMBL" id="PVBT01000002">
    <property type="protein sequence ID" value="PRD55086.1"/>
    <property type="molecule type" value="Genomic_DNA"/>
</dbReference>
<dbReference type="GO" id="GO:0000155">
    <property type="term" value="F:phosphorelay sensor kinase activity"/>
    <property type="evidence" value="ECO:0007669"/>
    <property type="project" value="InterPro"/>
</dbReference>
<dbReference type="InterPro" id="IPR036890">
    <property type="entry name" value="HATPase_C_sf"/>
</dbReference>
<evidence type="ECO:0000256" key="10">
    <source>
        <dbReference type="ARBA" id="ARBA00023136"/>
    </source>
</evidence>
<feature type="domain" description="HAMP" evidence="13">
    <location>
        <begin position="190"/>
        <end position="241"/>
    </location>
</feature>